<dbReference type="RefSeq" id="WP_194096457.1">
    <property type="nucleotide sequence ID" value="NZ_JADFTZ010000005.1"/>
</dbReference>
<dbReference type="Proteomes" id="UP000656274">
    <property type="component" value="Unassembled WGS sequence"/>
</dbReference>
<sequence length="172" mass="19504">MKKITLLIAFIGMITLQSCTVNEVQDNVDNDTISEVFEYTNVDLTSGNGYSALLTFPHATYTSDMVLVYRLVGYGADGDVWKLLPETYYFNDGTLDFGYRNDFTRYDAQVSLFGYDLLGLPNGNRLDQVFRVVVIPAYENNKSSSGKFDFEDYNSVKEHFNLDSAKVTKIKM</sequence>
<name>A0ABR9WTV1_9FLAO</name>
<protein>
    <recommendedName>
        <fullName evidence="3">Lipoprotein</fullName>
    </recommendedName>
</protein>
<gene>
    <name evidence="1" type="ORF">IM755_10190</name>
</gene>
<dbReference type="PROSITE" id="PS51257">
    <property type="entry name" value="PROKAR_LIPOPROTEIN"/>
    <property type="match status" value="1"/>
</dbReference>
<reference evidence="1 2" key="1">
    <citation type="submission" date="2020-10" db="EMBL/GenBank/DDBJ databases">
        <title>The genome sequence of Flavobacterium aquaticum 1Y8A.</title>
        <authorList>
            <person name="Liu Y."/>
        </authorList>
    </citation>
    <scope>NUCLEOTIDE SEQUENCE [LARGE SCALE GENOMIC DNA]</scope>
    <source>
        <strain evidence="1 2">1Y8A</strain>
    </source>
</reference>
<evidence type="ECO:0000313" key="1">
    <source>
        <dbReference type="EMBL" id="MBE9577077.1"/>
    </source>
</evidence>
<organism evidence="1 2">
    <name type="scientific">Flavobacterium proteolyticum</name>
    <dbReference type="NCBI Taxonomy" id="2911683"/>
    <lineage>
        <taxon>Bacteria</taxon>
        <taxon>Pseudomonadati</taxon>
        <taxon>Bacteroidota</taxon>
        <taxon>Flavobacteriia</taxon>
        <taxon>Flavobacteriales</taxon>
        <taxon>Flavobacteriaceae</taxon>
        <taxon>Flavobacterium</taxon>
    </lineage>
</organism>
<keyword evidence="2" id="KW-1185">Reference proteome</keyword>
<proteinExistence type="predicted"/>
<dbReference type="EMBL" id="JADFTZ010000005">
    <property type="protein sequence ID" value="MBE9577077.1"/>
    <property type="molecule type" value="Genomic_DNA"/>
</dbReference>
<accession>A0ABR9WTV1</accession>
<comment type="caution">
    <text evidence="1">The sequence shown here is derived from an EMBL/GenBank/DDBJ whole genome shotgun (WGS) entry which is preliminary data.</text>
</comment>
<evidence type="ECO:0008006" key="3">
    <source>
        <dbReference type="Google" id="ProtNLM"/>
    </source>
</evidence>
<evidence type="ECO:0000313" key="2">
    <source>
        <dbReference type="Proteomes" id="UP000656274"/>
    </source>
</evidence>